<sequence length="159" mass="17192">MDEEAWALAYGEDFSPEYSPSPSLYMDEKALAPEFEDNSLATAFPSPPPSEIESGDYYSPLEAPALAPSTAVLAMGSNTETSPVLSPVTPFIYSAEDDAAVAFEPESEGSSGRSEGNMTGYIIAVVCLVGLGGFLHEKRKAKKKSQEYKYYDLAKREEP</sequence>
<accession>A0A5N6RN69</accession>
<proteinExistence type="predicted"/>
<keyword evidence="2" id="KW-0812">Transmembrane</keyword>
<keyword evidence="2" id="KW-0472">Membrane</keyword>
<name>A0A5N6RN69_9ROSI</name>
<dbReference type="OrthoDB" id="10576320at2759"/>
<keyword evidence="4" id="KW-1185">Reference proteome</keyword>
<organism evidence="3 4">
    <name type="scientific">Carpinus fangiana</name>
    <dbReference type="NCBI Taxonomy" id="176857"/>
    <lineage>
        <taxon>Eukaryota</taxon>
        <taxon>Viridiplantae</taxon>
        <taxon>Streptophyta</taxon>
        <taxon>Embryophyta</taxon>
        <taxon>Tracheophyta</taxon>
        <taxon>Spermatophyta</taxon>
        <taxon>Magnoliopsida</taxon>
        <taxon>eudicotyledons</taxon>
        <taxon>Gunneridae</taxon>
        <taxon>Pentapetalae</taxon>
        <taxon>rosids</taxon>
        <taxon>fabids</taxon>
        <taxon>Fagales</taxon>
        <taxon>Betulaceae</taxon>
        <taxon>Carpinus</taxon>
    </lineage>
</organism>
<gene>
    <name evidence="3" type="ORF">FH972_017551</name>
</gene>
<evidence type="ECO:0000313" key="4">
    <source>
        <dbReference type="Proteomes" id="UP000327013"/>
    </source>
</evidence>
<keyword evidence="2" id="KW-1133">Transmembrane helix</keyword>
<dbReference type="EMBL" id="CM017327">
    <property type="protein sequence ID" value="KAE8099580.1"/>
    <property type="molecule type" value="Genomic_DNA"/>
</dbReference>
<evidence type="ECO:0000313" key="3">
    <source>
        <dbReference type="EMBL" id="KAE8099580.1"/>
    </source>
</evidence>
<reference evidence="3 4" key="1">
    <citation type="submission" date="2019-06" db="EMBL/GenBank/DDBJ databases">
        <title>A chromosomal-level reference genome of Carpinus fangiana (Coryloideae, Betulaceae).</title>
        <authorList>
            <person name="Yang X."/>
            <person name="Wang Z."/>
            <person name="Zhang L."/>
            <person name="Hao G."/>
            <person name="Liu J."/>
            <person name="Yang Y."/>
        </authorList>
    </citation>
    <scope>NUCLEOTIDE SEQUENCE [LARGE SCALE GENOMIC DNA]</scope>
    <source>
        <strain evidence="3">Cfa_2016G</strain>
        <tissue evidence="3">Leaf</tissue>
    </source>
</reference>
<evidence type="ECO:0000256" key="2">
    <source>
        <dbReference type="SAM" id="Phobius"/>
    </source>
</evidence>
<feature type="transmembrane region" description="Helical" evidence="2">
    <location>
        <begin position="118"/>
        <end position="135"/>
    </location>
</feature>
<dbReference type="AlphaFoldDB" id="A0A5N6RN69"/>
<feature type="region of interest" description="Disordered" evidence="1">
    <location>
        <begin position="38"/>
        <end position="57"/>
    </location>
</feature>
<evidence type="ECO:0000256" key="1">
    <source>
        <dbReference type="SAM" id="MobiDB-lite"/>
    </source>
</evidence>
<dbReference type="Proteomes" id="UP000327013">
    <property type="component" value="Chromosome 7"/>
</dbReference>
<protein>
    <submittedName>
        <fullName evidence="3">Uncharacterized protein</fullName>
    </submittedName>
</protein>